<reference evidence="4 5" key="1">
    <citation type="submission" date="2019-01" db="EMBL/GenBank/DDBJ databases">
        <title>Nocardioides guangzhouensis sp. nov., an actinobacterium isolated from soil.</title>
        <authorList>
            <person name="Fu Y."/>
            <person name="Cai Y."/>
            <person name="Lin Z."/>
            <person name="Chen P."/>
        </authorList>
    </citation>
    <scope>NUCLEOTIDE SEQUENCE [LARGE SCALE GENOMIC DNA]</scope>
    <source>
        <strain evidence="4 5">NBRC 105384</strain>
    </source>
</reference>
<accession>A0A4Q5J3U0</accession>
<dbReference type="Gene3D" id="3.30.230.10">
    <property type="match status" value="1"/>
</dbReference>
<dbReference type="PANTHER" id="PTHR32039">
    <property type="entry name" value="MAGNESIUM-CHELATASE SUBUNIT CHLI"/>
    <property type="match status" value="1"/>
</dbReference>
<dbReference type="NCBIfam" id="TIGR00368">
    <property type="entry name" value="YifB family Mg chelatase-like AAA ATPase"/>
    <property type="match status" value="1"/>
</dbReference>
<dbReference type="AlphaFoldDB" id="A0A4Q5J3U0"/>
<feature type="compositionally biased region" description="Low complexity" evidence="2">
    <location>
        <begin position="549"/>
        <end position="568"/>
    </location>
</feature>
<name>A0A4Q5J3U0_9ACTN</name>
<comment type="similarity">
    <text evidence="1">Belongs to the Mg-chelatase subunits D/I family. ComM subfamily.</text>
</comment>
<dbReference type="Pfam" id="PF13335">
    <property type="entry name" value="Mg_chelatase_C"/>
    <property type="match status" value="1"/>
</dbReference>
<dbReference type="Pfam" id="PF01078">
    <property type="entry name" value="Mg_chelatase"/>
    <property type="match status" value="1"/>
</dbReference>
<protein>
    <submittedName>
        <fullName evidence="4">ATP-binding protein</fullName>
    </submittedName>
</protein>
<keyword evidence="4" id="KW-0067">ATP-binding</keyword>
<dbReference type="SUPFAM" id="SSF54211">
    <property type="entry name" value="Ribosomal protein S5 domain 2-like"/>
    <property type="match status" value="1"/>
</dbReference>
<dbReference type="SMART" id="SM00382">
    <property type="entry name" value="AAA"/>
    <property type="match status" value="1"/>
</dbReference>
<organism evidence="4 5">
    <name type="scientific">Nocardioides iriomotensis</name>
    <dbReference type="NCBI Taxonomy" id="715784"/>
    <lineage>
        <taxon>Bacteria</taxon>
        <taxon>Bacillati</taxon>
        <taxon>Actinomycetota</taxon>
        <taxon>Actinomycetes</taxon>
        <taxon>Propionibacteriales</taxon>
        <taxon>Nocardioidaceae</taxon>
        <taxon>Nocardioides</taxon>
    </lineage>
</organism>
<dbReference type="Pfam" id="PF13541">
    <property type="entry name" value="ChlI"/>
    <property type="match status" value="1"/>
</dbReference>
<keyword evidence="4" id="KW-0547">Nucleotide-binding</keyword>
<comment type="caution">
    <text evidence="4">The sequence shown here is derived from an EMBL/GenBank/DDBJ whole genome shotgun (WGS) entry which is preliminary data.</text>
</comment>
<dbReference type="Gene3D" id="3.40.50.300">
    <property type="entry name" value="P-loop containing nucleotide triphosphate hydrolases"/>
    <property type="match status" value="1"/>
</dbReference>
<dbReference type="RefSeq" id="WP_129987139.1">
    <property type="nucleotide sequence ID" value="NZ_SDPU01000021.1"/>
</dbReference>
<dbReference type="OrthoDB" id="9813147at2"/>
<feature type="region of interest" description="Disordered" evidence="2">
    <location>
        <begin position="546"/>
        <end position="568"/>
    </location>
</feature>
<feature type="domain" description="AAA+ ATPase" evidence="3">
    <location>
        <begin position="235"/>
        <end position="423"/>
    </location>
</feature>
<dbReference type="InterPro" id="IPR004482">
    <property type="entry name" value="Mg_chelat-rel"/>
</dbReference>
<dbReference type="InterPro" id="IPR020568">
    <property type="entry name" value="Ribosomal_Su5_D2-typ_SF"/>
</dbReference>
<dbReference type="Proteomes" id="UP000291189">
    <property type="component" value="Unassembled WGS sequence"/>
</dbReference>
<evidence type="ECO:0000256" key="1">
    <source>
        <dbReference type="ARBA" id="ARBA00006354"/>
    </source>
</evidence>
<dbReference type="PANTHER" id="PTHR32039:SF7">
    <property type="entry name" value="COMPETENCE PROTEIN COMM"/>
    <property type="match status" value="1"/>
</dbReference>
<evidence type="ECO:0000256" key="2">
    <source>
        <dbReference type="SAM" id="MobiDB-lite"/>
    </source>
</evidence>
<sequence length="568" mass="60886">MGFATARTIALSGATGHLIDVQVDVSPGLVATALVGRPDTSISEGRDRCRAAVTNSKFTWPVTRRVTILLSPADLPKRGPHFDLAIALAVLAAAGRPALRDDEKDNAPKPPTPRMLEGYVFVGELSLDGRLRCVPGVLPMVMAAKAQGLTRVAVPEPQVDEAAMVPGVEVFGLRSLAQAVALLRGDEIPDAKPVEPMASGPLLSWRGEERIADLDLAEVLGMADARFALEVAAAGGHHLMLSGPKGAGKTTLAERIPGILPDLSLEESLELTAIHSLAGVLPPGSSMISRPPFFAPHHSASRTSLLGGGTGRVRPGELSRAHTGCLFLDEFPLFHTDIIEALRQPLESGEITIARGEETATYPAHTMFVLACNPCPCGEYAPHHRDNRCTCTEVRRRDYRKKISGPIADRIDITRHVEPVRPHELHDPLGAPEPSEAVRARVVAARERQALRYAGTPWRLNTDVPGPVLTERFPLDPRAQQRLDTELYAGVLTRRGATRVHRLAWTVADLAGVGRPGPVEVDTALRLRTGRPLELRTLVRPAPVPVDPAETVEPGEAAEAVEAVEAAS</sequence>
<dbReference type="InterPro" id="IPR000523">
    <property type="entry name" value="Mg_chelatse_chII-like_cat_dom"/>
</dbReference>
<dbReference type="InterPro" id="IPR045006">
    <property type="entry name" value="CHLI-like"/>
</dbReference>
<dbReference type="InterPro" id="IPR014721">
    <property type="entry name" value="Ribsml_uS5_D2-typ_fold_subgr"/>
</dbReference>
<dbReference type="SUPFAM" id="SSF52540">
    <property type="entry name" value="P-loop containing nucleoside triphosphate hydrolases"/>
    <property type="match status" value="1"/>
</dbReference>
<keyword evidence="5" id="KW-1185">Reference proteome</keyword>
<evidence type="ECO:0000313" key="5">
    <source>
        <dbReference type="Proteomes" id="UP000291189"/>
    </source>
</evidence>
<dbReference type="GO" id="GO:0005524">
    <property type="term" value="F:ATP binding"/>
    <property type="evidence" value="ECO:0007669"/>
    <property type="project" value="UniProtKB-KW"/>
</dbReference>
<dbReference type="InterPro" id="IPR027417">
    <property type="entry name" value="P-loop_NTPase"/>
</dbReference>
<evidence type="ECO:0000313" key="4">
    <source>
        <dbReference type="EMBL" id="RYU12348.1"/>
    </source>
</evidence>
<dbReference type="InterPro" id="IPR003593">
    <property type="entry name" value="AAA+_ATPase"/>
</dbReference>
<dbReference type="EMBL" id="SDPU01000021">
    <property type="protein sequence ID" value="RYU12348.1"/>
    <property type="molecule type" value="Genomic_DNA"/>
</dbReference>
<evidence type="ECO:0000259" key="3">
    <source>
        <dbReference type="SMART" id="SM00382"/>
    </source>
</evidence>
<proteinExistence type="inferred from homology"/>
<gene>
    <name evidence="4" type="ORF">ETU37_10065</name>
</gene>
<dbReference type="InterPro" id="IPR025158">
    <property type="entry name" value="Mg_chelat-rel_C"/>
</dbReference>